<evidence type="ECO:0000313" key="1">
    <source>
        <dbReference type="EMBL" id="KAK6175016.1"/>
    </source>
</evidence>
<sequence>MEKSMEDSFREELLMKREADKHDKSLLLTKTEYCSLLEELKEAGSVKSKTPHQYYTLGRYEILQCGDVEKLIRKRNTNDDEPIYFTHIDDMFDIVKRSHISTGHGGRDKMKQFVKKYANVTRDAVELYKSLCVECQKKRKRITTKGVVVKPILSKDFGSRGNKTIFFSYLLICRKNHTTTVRTPTRNTTTGRRHNN</sequence>
<dbReference type="Proteomes" id="UP001347796">
    <property type="component" value="Unassembled WGS sequence"/>
</dbReference>
<dbReference type="AlphaFoldDB" id="A0AAN8PNV8"/>
<dbReference type="EMBL" id="JAZGQO010000010">
    <property type="protein sequence ID" value="KAK6175016.1"/>
    <property type="molecule type" value="Genomic_DNA"/>
</dbReference>
<accession>A0AAN8PNV8</accession>
<reference evidence="1 2" key="1">
    <citation type="submission" date="2024-01" db="EMBL/GenBank/DDBJ databases">
        <title>The genome of the rayed Mediterranean limpet Patella caerulea (Linnaeus, 1758).</title>
        <authorList>
            <person name="Anh-Thu Weber A."/>
            <person name="Halstead-Nussloch G."/>
        </authorList>
    </citation>
    <scope>NUCLEOTIDE SEQUENCE [LARGE SCALE GENOMIC DNA]</scope>
    <source>
        <strain evidence="1">AATW-2023a</strain>
        <tissue evidence="1">Whole specimen</tissue>
    </source>
</reference>
<evidence type="ECO:0000313" key="2">
    <source>
        <dbReference type="Proteomes" id="UP001347796"/>
    </source>
</evidence>
<comment type="caution">
    <text evidence="1">The sequence shown here is derived from an EMBL/GenBank/DDBJ whole genome shotgun (WGS) entry which is preliminary data.</text>
</comment>
<name>A0AAN8PNV8_PATCE</name>
<organism evidence="1 2">
    <name type="scientific">Patella caerulea</name>
    <name type="common">Rayed Mediterranean limpet</name>
    <dbReference type="NCBI Taxonomy" id="87958"/>
    <lineage>
        <taxon>Eukaryota</taxon>
        <taxon>Metazoa</taxon>
        <taxon>Spiralia</taxon>
        <taxon>Lophotrochozoa</taxon>
        <taxon>Mollusca</taxon>
        <taxon>Gastropoda</taxon>
        <taxon>Patellogastropoda</taxon>
        <taxon>Patelloidea</taxon>
        <taxon>Patellidae</taxon>
        <taxon>Patella</taxon>
    </lineage>
</organism>
<gene>
    <name evidence="1" type="ORF">SNE40_013558</name>
</gene>
<protein>
    <submittedName>
        <fullName evidence="1">Uncharacterized protein</fullName>
    </submittedName>
</protein>
<proteinExistence type="predicted"/>
<keyword evidence="2" id="KW-1185">Reference proteome</keyword>